<evidence type="ECO:0000313" key="2">
    <source>
        <dbReference type="Proteomes" id="UP001229421"/>
    </source>
</evidence>
<keyword evidence="2" id="KW-1185">Reference proteome</keyword>
<evidence type="ECO:0000313" key="1">
    <source>
        <dbReference type="EMBL" id="KAK1408165.1"/>
    </source>
</evidence>
<protein>
    <submittedName>
        <fullName evidence="1">Uncharacterized protein</fullName>
    </submittedName>
</protein>
<accession>A0AAD8NAF7</accession>
<comment type="caution">
    <text evidence="1">The sequence shown here is derived from an EMBL/GenBank/DDBJ whole genome shotgun (WGS) entry which is preliminary data.</text>
</comment>
<reference evidence="1" key="1">
    <citation type="journal article" date="2023" name="bioRxiv">
        <title>Improved chromosome-level genome assembly for marigold (Tagetes erecta).</title>
        <authorList>
            <person name="Jiang F."/>
            <person name="Yuan L."/>
            <person name="Wang S."/>
            <person name="Wang H."/>
            <person name="Xu D."/>
            <person name="Wang A."/>
            <person name="Fan W."/>
        </authorList>
    </citation>
    <scope>NUCLEOTIDE SEQUENCE</scope>
    <source>
        <strain evidence="1">WSJ</strain>
        <tissue evidence="1">Leaf</tissue>
    </source>
</reference>
<gene>
    <name evidence="1" type="ORF">QVD17_39800</name>
</gene>
<proteinExistence type="predicted"/>
<dbReference type="EMBL" id="JAUHHV010000011">
    <property type="protein sequence ID" value="KAK1408165.1"/>
    <property type="molecule type" value="Genomic_DNA"/>
</dbReference>
<name>A0AAD8NAF7_TARER</name>
<sequence length="79" mass="9130">MMKMAIGEAWRIGDLHRSTSNLKSRMIGFTFKGIEVLQDVKPVLQVCIFCDWLPRQVVDELMKKRSERMVEGDTDIDSV</sequence>
<dbReference type="Proteomes" id="UP001229421">
    <property type="component" value="Unassembled WGS sequence"/>
</dbReference>
<organism evidence="1 2">
    <name type="scientific">Tagetes erecta</name>
    <name type="common">African marigold</name>
    <dbReference type="NCBI Taxonomy" id="13708"/>
    <lineage>
        <taxon>Eukaryota</taxon>
        <taxon>Viridiplantae</taxon>
        <taxon>Streptophyta</taxon>
        <taxon>Embryophyta</taxon>
        <taxon>Tracheophyta</taxon>
        <taxon>Spermatophyta</taxon>
        <taxon>Magnoliopsida</taxon>
        <taxon>eudicotyledons</taxon>
        <taxon>Gunneridae</taxon>
        <taxon>Pentapetalae</taxon>
        <taxon>asterids</taxon>
        <taxon>campanulids</taxon>
        <taxon>Asterales</taxon>
        <taxon>Asteraceae</taxon>
        <taxon>Asteroideae</taxon>
        <taxon>Heliantheae alliance</taxon>
        <taxon>Tageteae</taxon>
        <taxon>Tagetes</taxon>
    </lineage>
</organism>
<dbReference type="AlphaFoldDB" id="A0AAD8NAF7"/>